<gene>
    <name evidence="3" type="ORF">E1I69_20090</name>
</gene>
<dbReference type="Pfam" id="PF20434">
    <property type="entry name" value="BD-FAE"/>
    <property type="match status" value="1"/>
</dbReference>
<reference evidence="3 4" key="1">
    <citation type="journal article" date="2019" name="Indoor Air">
        <title>Impacts of indoor surface finishes on bacterial viability.</title>
        <authorList>
            <person name="Hu J."/>
            <person name="Maamar S.B."/>
            <person name="Glawe A.J."/>
            <person name="Gottel N."/>
            <person name="Gilbert J.A."/>
            <person name="Hartmann E.M."/>
        </authorList>
    </citation>
    <scope>NUCLEOTIDE SEQUENCE [LARGE SCALE GENOMIC DNA]</scope>
    <source>
        <strain evidence="3 4">AF060A6</strain>
    </source>
</reference>
<protein>
    <submittedName>
        <fullName evidence="3">Alpha/beta hydrolase</fullName>
    </submittedName>
</protein>
<name>A0A4S3PLK5_9BACI</name>
<accession>A0A4S3PLK5</accession>
<feature type="domain" description="BD-FAE-like" evidence="2">
    <location>
        <begin position="32"/>
        <end position="218"/>
    </location>
</feature>
<evidence type="ECO:0000313" key="3">
    <source>
        <dbReference type="EMBL" id="THE10034.1"/>
    </source>
</evidence>
<evidence type="ECO:0000256" key="1">
    <source>
        <dbReference type="ARBA" id="ARBA00022801"/>
    </source>
</evidence>
<dbReference type="Proteomes" id="UP000306477">
    <property type="component" value="Unassembled WGS sequence"/>
</dbReference>
<dbReference type="AlphaFoldDB" id="A0A4S3PLK5"/>
<dbReference type="EMBL" id="SLUB01000055">
    <property type="protein sequence ID" value="THE10034.1"/>
    <property type="molecule type" value="Genomic_DNA"/>
</dbReference>
<dbReference type="InterPro" id="IPR049492">
    <property type="entry name" value="BD-FAE-like_dom"/>
</dbReference>
<dbReference type="OrthoDB" id="9794725at2"/>
<comment type="caution">
    <text evidence="3">The sequence shown here is derived from an EMBL/GenBank/DDBJ whole genome shotgun (WGS) entry which is preliminary data.</text>
</comment>
<dbReference type="PANTHER" id="PTHR48081">
    <property type="entry name" value="AB HYDROLASE SUPERFAMILY PROTEIN C4A8.06C"/>
    <property type="match status" value="1"/>
</dbReference>
<dbReference type="RefSeq" id="WP_136381340.1">
    <property type="nucleotide sequence ID" value="NZ_SLUB01000055.1"/>
</dbReference>
<organism evidence="3 4">
    <name type="scientific">Bacillus timonensis</name>
    <dbReference type="NCBI Taxonomy" id="1033734"/>
    <lineage>
        <taxon>Bacteria</taxon>
        <taxon>Bacillati</taxon>
        <taxon>Bacillota</taxon>
        <taxon>Bacilli</taxon>
        <taxon>Bacillales</taxon>
        <taxon>Bacillaceae</taxon>
        <taxon>Bacillus</taxon>
    </lineage>
</organism>
<dbReference type="STRING" id="1033734.GCA_000285535_00525"/>
<dbReference type="InterPro" id="IPR050300">
    <property type="entry name" value="GDXG_lipolytic_enzyme"/>
</dbReference>
<dbReference type="Gene3D" id="3.40.50.1820">
    <property type="entry name" value="alpha/beta hydrolase"/>
    <property type="match status" value="1"/>
</dbReference>
<evidence type="ECO:0000313" key="4">
    <source>
        <dbReference type="Proteomes" id="UP000306477"/>
    </source>
</evidence>
<sequence length="271" mass="30425">MIHEKYEILHNDEKAELYTYILDNSPSIDPDRKRPMIVICPGGGYVHTSDREAEPVAIQMLSKGFHASILRYSVEPTVFPTSLGQLARAIGLIRDQAENWNVDPDKIIVMGFSAGGHLTASLGVFWNREFLTEQLTYSKEQIKPNGLILSYPVISSGPHAHEGSFKALLGAKFEDQYSRDFLSLENQVSNETPPTFLWHTVSDAAVPVENSMLFAQSLLKHNVPLEMHIYPEGVHGLSLGTEETQSNGRMEHIQPEIENWIEMAGRWIKGL</sequence>
<dbReference type="SUPFAM" id="SSF53474">
    <property type="entry name" value="alpha/beta-Hydrolases"/>
    <property type="match status" value="1"/>
</dbReference>
<proteinExistence type="predicted"/>
<keyword evidence="1 3" id="KW-0378">Hydrolase</keyword>
<keyword evidence="4" id="KW-1185">Reference proteome</keyword>
<evidence type="ECO:0000259" key="2">
    <source>
        <dbReference type="Pfam" id="PF20434"/>
    </source>
</evidence>
<dbReference type="InterPro" id="IPR029058">
    <property type="entry name" value="AB_hydrolase_fold"/>
</dbReference>
<dbReference type="PANTHER" id="PTHR48081:SF6">
    <property type="entry name" value="PEPTIDASE S9 PROLYL OLIGOPEPTIDASE CATALYTIC DOMAIN-CONTAINING PROTEIN"/>
    <property type="match status" value="1"/>
</dbReference>
<dbReference type="GO" id="GO:0016787">
    <property type="term" value="F:hydrolase activity"/>
    <property type="evidence" value="ECO:0007669"/>
    <property type="project" value="UniProtKB-KW"/>
</dbReference>